<feature type="region of interest" description="Disordered" evidence="1">
    <location>
        <begin position="21"/>
        <end position="56"/>
    </location>
</feature>
<evidence type="ECO:0000256" key="1">
    <source>
        <dbReference type="SAM" id="MobiDB-lite"/>
    </source>
</evidence>
<gene>
    <name evidence="3" type="ORF">E2562_004817</name>
</gene>
<dbReference type="AlphaFoldDB" id="A0A6G1DF73"/>
<sequence>MPTWAAGAKAVVLLVPSPSTPAPLRSRGAAAARARARGGRPRPCSAQKPGSEERGAGGVVLSRGALLRSGAALFALGFVDAGYSGDWSRIGAISKDTEELLKLGAYAVVPLCLLAFVFLPSSEDSSNTES</sequence>
<dbReference type="OrthoDB" id="1937164at2759"/>
<organism evidence="3 4">
    <name type="scientific">Oryza meyeriana var. granulata</name>
    <dbReference type="NCBI Taxonomy" id="110450"/>
    <lineage>
        <taxon>Eukaryota</taxon>
        <taxon>Viridiplantae</taxon>
        <taxon>Streptophyta</taxon>
        <taxon>Embryophyta</taxon>
        <taxon>Tracheophyta</taxon>
        <taxon>Spermatophyta</taxon>
        <taxon>Magnoliopsida</taxon>
        <taxon>Liliopsida</taxon>
        <taxon>Poales</taxon>
        <taxon>Poaceae</taxon>
        <taxon>BOP clade</taxon>
        <taxon>Oryzoideae</taxon>
        <taxon>Oryzeae</taxon>
        <taxon>Oryzinae</taxon>
        <taxon>Oryza</taxon>
        <taxon>Oryza meyeriana</taxon>
    </lineage>
</organism>
<protein>
    <recommendedName>
        <fullName evidence="2">DUF7887 domain-containing protein</fullName>
    </recommendedName>
</protein>
<evidence type="ECO:0000259" key="2">
    <source>
        <dbReference type="Pfam" id="PF25397"/>
    </source>
</evidence>
<feature type="compositionally biased region" description="Low complexity" evidence="1">
    <location>
        <begin position="22"/>
        <end position="33"/>
    </location>
</feature>
<dbReference type="PANTHER" id="PTHR38389:SF1">
    <property type="entry name" value="DNA-DIRECTED RNA POLYMERASE SUBUNIT BETA"/>
    <property type="match status" value="1"/>
</dbReference>
<dbReference type="Proteomes" id="UP000479710">
    <property type="component" value="Unassembled WGS sequence"/>
</dbReference>
<dbReference type="Pfam" id="PF25397">
    <property type="entry name" value="DUF7887"/>
    <property type="match status" value="1"/>
</dbReference>
<dbReference type="InterPro" id="IPR057209">
    <property type="entry name" value="DUF7887"/>
</dbReference>
<keyword evidence="4" id="KW-1185">Reference proteome</keyword>
<dbReference type="EMBL" id="SPHZ02000006">
    <property type="protein sequence ID" value="KAF0910852.1"/>
    <property type="molecule type" value="Genomic_DNA"/>
</dbReference>
<dbReference type="PANTHER" id="PTHR38389">
    <property type="entry name" value="DNA-DIRECTED RNA POLYMERASE SUBUNIT BETA"/>
    <property type="match status" value="1"/>
</dbReference>
<evidence type="ECO:0000313" key="3">
    <source>
        <dbReference type="EMBL" id="KAF0910852.1"/>
    </source>
</evidence>
<name>A0A6G1DF73_9ORYZ</name>
<reference evidence="3 4" key="1">
    <citation type="submission" date="2019-11" db="EMBL/GenBank/DDBJ databases">
        <title>Whole genome sequence of Oryza granulata.</title>
        <authorList>
            <person name="Li W."/>
        </authorList>
    </citation>
    <scope>NUCLEOTIDE SEQUENCE [LARGE SCALE GENOMIC DNA]</scope>
    <source>
        <strain evidence="4">cv. Menghai</strain>
        <tissue evidence="3">Leaf</tissue>
    </source>
</reference>
<feature type="domain" description="DUF7887" evidence="2">
    <location>
        <begin position="62"/>
        <end position="121"/>
    </location>
</feature>
<proteinExistence type="predicted"/>
<evidence type="ECO:0000313" key="4">
    <source>
        <dbReference type="Proteomes" id="UP000479710"/>
    </source>
</evidence>
<accession>A0A6G1DF73</accession>
<comment type="caution">
    <text evidence="3">The sequence shown here is derived from an EMBL/GenBank/DDBJ whole genome shotgun (WGS) entry which is preliminary data.</text>
</comment>